<dbReference type="EMBL" id="JADCSA010000002">
    <property type="protein sequence ID" value="MBE7323541.1"/>
    <property type="molecule type" value="Genomic_DNA"/>
</dbReference>
<dbReference type="InterPro" id="IPR008269">
    <property type="entry name" value="Lon_proteolytic"/>
</dbReference>
<sequence length="351" mass="36817">MSQRTLAGILALPLVVGLWLVAVFAPLPYVTYAPGVTVDVLGERSGVELIEIEGRETYRDEGELLLTTVYVSRPGTRVNLFEVMEAWIDRDTAVLPYGAVYAPEQTREQVEQEGAVQMASSQDIAVAVALQHLGVEVPQQVKVLSVAEGLPAEGVFEVDDVLRTVNGKPVATAQDVVDAVDAAQDGQELVFTVVRAGQEQELRVTPAMVDGDRRIGITPGTAYVLPVEVEMAVDPSIGGPSAGLVFALAVHDTLTPGSLTGGATVAGTGTLAADGAVGPIGGVAQKIAASREAGADLFLVPGANCDEALGARNGDMRLVRVDNYKDAMASIEAWVEDPDASLPTCERTEDQ</sequence>
<comment type="caution">
    <text evidence="2">The sequence shown here is derived from an EMBL/GenBank/DDBJ whole genome shotgun (WGS) entry which is preliminary data.</text>
</comment>
<dbReference type="Proteomes" id="UP000756387">
    <property type="component" value="Unassembled WGS sequence"/>
</dbReference>
<proteinExistence type="predicted"/>
<organism evidence="2 3">
    <name type="scientific">Nocardioides malaquae</name>
    <dbReference type="NCBI Taxonomy" id="2773426"/>
    <lineage>
        <taxon>Bacteria</taxon>
        <taxon>Bacillati</taxon>
        <taxon>Actinomycetota</taxon>
        <taxon>Actinomycetes</taxon>
        <taxon>Propionibacteriales</taxon>
        <taxon>Nocardioidaceae</taxon>
        <taxon>Nocardioides</taxon>
    </lineage>
</organism>
<evidence type="ECO:0000313" key="3">
    <source>
        <dbReference type="Proteomes" id="UP000756387"/>
    </source>
</evidence>
<feature type="domain" description="PDZ" evidence="1">
    <location>
        <begin position="131"/>
        <end position="197"/>
    </location>
</feature>
<dbReference type="RefSeq" id="WP_193636866.1">
    <property type="nucleotide sequence ID" value="NZ_JADCSA010000002.1"/>
</dbReference>
<dbReference type="InterPro" id="IPR001478">
    <property type="entry name" value="PDZ"/>
</dbReference>
<keyword evidence="3" id="KW-1185">Reference proteome</keyword>
<dbReference type="InterPro" id="IPR020568">
    <property type="entry name" value="Ribosomal_Su5_D2-typ_SF"/>
</dbReference>
<dbReference type="Pfam" id="PF13180">
    <property type="entry name" value="PDZ_2"/>
    <property type="match status" value="1"/>
</dbReference>
<accession>A0ABR9RPN7</accession>
<dbReference type="Pfam" id="PF05362">
    <property type="entry name" value="Lon_C"/>
    <property type="match status" value="1"/>
</dbReference>
<dbReference type="SUPFAM" id="SSF50156">
    <property type="entry name" value="PDZ domain-like"/>
    <property type="match status" value="1"/>
</dbReference>
<name>A0ABR9RPN7_9ACTN</name>
<reference evidence="2 3" key="1">
    <citation type="submission" date="2020-10" db="EMBL/GenBank/DDBJ databases">
        <title>Nocardioides sp. isolated from sludge.</title>
        <authorList>
            <person name="Zhang X."/>
        </authorList>
    </citation>
    <scope>NUCLEOTIDE SEQUENCE [LARGE SCALE GENOMIC DNA]</scope>
    <source>
        <strain evidence="2 3">Y6</strain>
    </source>
</reference>
<dbReference type="InterPro" id="IPR036034">
    <property type="entry name" value="PDZ_sf"/>
</dbReference>
<dbReference type="SMART" id="SM00228">
    <property type="entry name" value="PDZ"/>
    <property type="match status" value="1"/>
</dbReference>
<evidence type="ECO:0000313" key="2">
    <source>
        <dbReference type="EMBL" id="MBE7323541.1"/>
    </source>
</evidence>
<dbReference type="InterPro" id="IPR014721">
    <property type="entry name" value="Ribsml_uS5_D2-typ_fold_subgr"/>
</dbReference>
<dbReference type="Gene3D" id="3.30.230.10">
    <property type="match status" value="1"/>
</dbReference>
<dbReference type="SUPFAM" id="SSF54211">
    <property type="entry name" value="Ribosomal protein S5 domain 2-like"/>
    <property type="match status" value="1"/>
</dbReference>
<protein>
    <submittedName>
        <fullName evidence="2">PDZ domain-containing protein</fullName>
    </submittedName>
</protein>
<evidence type="ECO:0000259" key="1">
    <source>
        <dbReference type="SMART" id="SM00228"/>
    </source>
</evidence>
<gene>
    <name evidence="2" type="ORF">IEQ44_02585</name>
</gene>